<dbReference type="OrthoDB" id="61321at2759"/>
<dbReference type="Gene3D" id="2.60.40.1190">
    <property type="match status" value="1"/>
</dbReference>
<gene>
    <name evidence="3" type="primary">20342872</name>
    <name evidence="2" type="ORF">GGTG_02414</name>
</gene>
<dbReference type="eggNOG" id="ENOG502S35E">
    <property type="taxonomic scope" value="Eukaryota"/>
</dbReference>
<sequence>MMLGGLCFLMATAVLAATPSLASIRQASTEAHVPSLNVPACPATAAVKYSKSVPDRADFNLTQVELCYDATAIRITFTAFNETNFHFDPNHTLNDPIYEYEVMEAFISAGRHDPSTYFEFEVSPNNVTFNAFILNPSKVRAAGSPFGPAYVSVPSPLDFGVTAATVLDRAAQTWVSTARIPLFMFNVDEGKAKGTQWRMNFFRTITAPETFPAQRLGAWNPPSQANFHMTPFFGHVRFV</sequence>
<reference evidence="2" key="2">
    <citation type="submission" date="2010-07" db="EMBL/GenBank/DDBJ databases">
        <authorList>
            <consortium name="The Broad Institute Genome Sequencing Platform"/>
            <consortium name="Broad Institute Genome Sequencing Center for Infectious Disease"/>
            <person name="Ma L.-J."/>
            <person name="Dead R."/>
            <person name="Young S."/>
            <person name="Zeng Q."/>
            <person name="Koehrsen M."/>
            <person name="Alvarado L."/>
            <person name="Berlin A."/>
            <person name="Chapman S.B."/>
            <person name="Chen Z."/>
            <person name="Freedman E."/>
            <person name="Gellesch M."/>
            <person name="Goldberg J."/>
            <person name="Griggs A."/>
            <person name="Gujja S."/>
            <person name="Heilman E.R."/>
            <person name="Heiman D."/>
            <person name="Hepburn T."/>
            <person name="Howarth C."/>
            <person name="Jen D."/>
            <person name="Larson L."/>
            <person name="Mehta T."/>
            <person name="Neiman D."/>
            <person name="Pearson M."/>
            <person name="Roberts A."/>
            <person name="Saif S."/>
            <person name="Shea T."/>
            <person name="Shenoy N."/>
            <person name="Sisk P."/>
            <person name="Stolte C."/>
            <person name="Sykes S."/>
            <person name="Walk T."/>
            <person name="White J."/>
            <person name="Yandava C."/>
            <person name="Haas B."/>
            <person name="Nusbaum C."/>
            <person name="Birren B."/>
        </authorList>
    </citation>
    <scope>NUCLEOTIDE SEQUENCE</scope>
    <source>
        <strain evidence="2">R3-111a-1</strain>
    </source>
</reference>
<dbReference type="Proteomes" id="UP000006039">
    <property type="component" value="Unassembled WGS sequence"/>
</dbReference>
<evidence type="ECO:0000313" key="2">
    <source>
        <dbReference type="EMBL" id="EJT82441.1"/>
    </source>
</evidence>
<reference evidence="3" key="4">
    <citation type="journal article" date="2015" name="G3 (Bethesda)">
        <title>Genome sequences of three phytopathogenic species of the Magnaporthaceae family of fungi.</title>
        <authorList>
            <person name="Okagaki L.H."/>
            <person name="Nunes C.C."/>
            <person name="Sailsbery J."/>
            <person name="Clay B."/>
            <person name="Brown D."/>
            <person name="John T."/>
            <person name="Oh Y."/>
            <person name="Young N."/>
            <person name="Fitzgerald M."/>
            <person name="Haas B.J."/>
            <person name="Zeng Q."/>
            <person name="Young S."/>
            <person name="Adiconis X."/>
            <person name="Fan L."/>
            <person name="Levin J.Z."/>
            <person name="Mitchell T.K."/>
            <person name="Okubara P.A."/>
            <person name="Farman M.L."/>
            <person name="Kohn L.M."/>
            <person name="Birren B."/>
            <person name="Ma L.-J."/>
            <person name="Dean R.A."/>
        </authorList>
    </citation>
    <scope>NUCLEOTIDE SEQUENCE</scope>
    <source>
        <strain evidence="3">R3-111a-1</strain>
    </source>
</reference>
<dbReference type="HOGENOM" id="CLU_083103_0_0_1"/>
<proteinExistence type="predicted"/>
<evidence type="ECO:0000313" key="4">
    <source>
        <dbReference type="Proteomes" id="UP000006039"/>
    </source>
</evidence>
<evidence type="ECO:0000256" key="1">
    <source>
        <dbReference type="SAM" id="SignalP"/>
    </source>
</evidence>
<dbReference type="AlphaFoldDB" id="J3NMB0"/>
<dbReference type="EnsemblFungi" id="EJT82441">
    <property type="protein sequence ID" value="EJT82441"/>
    <property type="gene ID" value="GGTG_02414"/>
</dbReference>
<reference evidence="2" key="3">
    <citation type="submission" date="2010-09" db="EMBL/GenBank/DDBJ databases">
        <title>Annotation of Gaeumannomyces graminis var. tritici R3-111a-1.</title>
        <authorList>
            <consortium name="The Broad Institute Genome Sequencing Platform"/>
            <person name="Ma L.-J."/>
            <person name="Dead R."/>
            <person name="Young S.K."/>
            <person name="Zeng Q."/>
            <person name="Gargeya S."/>
            <person name="Fitzgerald M."/>
            <person name="Haas B."/>
            <person name="Abouelleil A."/>
            <person name="Alvarado L."/>
            <person name="Arachchi H.M."/>
            <person name="Berlin A."/>
            <person name="Brown A."/>
            <person name="Chapman S.B."/>
            <person name="Chen Z."/>
            <person name="Dunbar C."/>
            <person name="Freedman E."/>
            <person name="Gearin G."/>
            <person name="Gellesch M."/>
            <person name="Goldberg J."/>
            <person name="Griggs A."/>
            <person name="Gujja S."/>
            <person name="Heiman D."/>
            <person name="Howarth C."/>
            <person name="Larson L."/>
            <person name="Lui A."/>
            <person name="MacDonald P.J.P."/>
            <person name="Mehta T."/>
            <person name="Montmayeur A."/>
            <person name="Murphy C."/>
            <person name="Neiman D."/>
            <person name="Pearson M."/>
            <person name="Priest M."/>
            <person name="Roberts A."/>
            <person name="Saif S."/>
            <person name="Shea T."/>
            <person name="Shenoy N."/>
            <person name="Sisk P."/>
            <person name="Stolte C."/>
            <person name="Sykes S."/>
            <person name="Yandava C."/>
            <person name="Wortman J."/>
            <person name="Nusbaum C."/>
            <person name="Birren B."/>
        </authorList>
    </citation>
    <scope>NUCLEOTIDE SEQUENCE</scope>
    <source>
        <strain evidence="2">R3-111a-1</strain>
    </source>
</reference>
<reference evidence="4" key="1">
    <citation type="submission" date="2010-07" db="EMBL/GenBank/DDBJ databases">
        <title>The genome sequence of Gaeumannomyces graminis var. tritici strain R3-111a-1.</title>
        <authorList>
            <consortium name="The Broad Institute Genome Sequencing Platform"/>
            <person name="Ma L.-J."/>
            <person name="Dead R."/>
            <person name="Young S."/>
            <person name="Zeng Q."/>
            <person name="Koehrsen M."/>
            <person name="Alvarado L."/>
            <person name="Berlin A."/>
            <person name="Chapman S.B."/>
            <person name="Chen Z."/>
            <person name="Freedman E."/>
            <person name="Gellesch M."/>
            <person name="Goldberg J."/>
            <person name="Griggs A."/>
            <person name="Gujja S."/>
            <person name="Heilman E.R."/>
            <person name="Heiman D."/>
            <person name="Hepburn T."/>
            <person name="Howarth C."/>
            <person name="Jen D."/>
            <person name="Larson L."/>
            <person name="Mehta T."/>
            <person name="Neiman D."/>
            <person name="Pearson M."/>
            <person name="Roberts A."/>
            <person name="Saif S."/>
            <person name="Shea T."/>
            <person name="Shenoy N."/>
            <person name="Sisk P."/>
            <person name="Stolte C."/>
            <person name="Sykes S."/>
            <person name="Walk T."/>
            <person name="White J."/>
            <person name="Yandava C."/>
            <person name="Haas B."/>
            <person name="Nusbaum C."/>
            <person name="Birren B."/>
        </authorList>
    </citation>
    <scope>NUCLEOTIDE SEQUENCE [LARGE SCALE GENOMIC DNA]</scope>
    <source>
        <strain evidence="4">R3-111a-1</strain>
    </source>
</reference>
<keyword evidence="1" id="KW-0732">Signal</keyword>
<dbReference type="CDD" id="cd09620">
    <property type="entry name" value="CBM9_like_3"/>
    <property type="match status" value="1"/>
</dbReference>
<dbReference type="GeneID" id="20342872"/>
<evidence type="ECO:0000313" key="3">
    <source>
        <dbReference type="EnsemblFungi" id="EJT82441"/>
    </source>
</evidence>
<keyword evidence="4" id="KW-1185">Reference proteome</keyword>
<reference evidence="3" key="5">
    <citation type="submission" date="2018-04" db="UniProtKB">
        <authorList>
            <consortium name="EnsemblFungi"/>
        </authorList>
    </citation>
    <scope>IDENTIFICATION</scope>
    <source>
        <strain evidence="3">R3-111a-1</strain>
    </source>
</reference>
<dbReference type="EMBL" id="GL385395">
    <property type="protein sequence ID" value="EJT82441.1"/>
    <property type="molecule type" value="Genomic_DNA"/>
</dbReference>
<feature type="chain" id="PRO_5015094260" description="Carbohydrate-binding domain-containing protein" evidence="1">
    <location>
        <begin position="17"/>
        <end position="239"/>
    </location>
</feature>
<protein>
    <recommendedName>
        <fullName evidence="5">Carbohydrate-binding domain-containing protein</fullName>
    </recommendedName>
</protein>
<dbReference type="VEuPathDB" id="FungiDB:GGTG_02414"/>
<feature type="signal peptide" evidence="1">
    <location>
        <begin position="1"/>
        <end position="16"/>
    </location>
</feature>
<dbReference type="STRING" id="644352.J3NMB0"/>
<evidence type="ECO:0008006" key="5">
    <source>
        <dbReference type="Google" id="ProtNLM"/>
    </source>
</evidence>
<dbReference type="SUPFAM" id="SSF49344">
    <property type="entry name" value="CBD9-like"/>
    <property type="match status" value="1"/>
</dbReference>
<name>J3NMB0_GAET3</name>
<organism evidence="2">
    <name type="scientific">Gaeumannomyces tritici (strain R3-111a-1)</name>
    <name type="common">Wheat and barley take-all root rot fungus</name>
    <name type="synonym">Gaeumannomyces graminis var. tritici</name>
    <dbReference type="NCBI Taxonomy" id="644352"/>
    <lineage>
        <taxon>Eukaryota</taxon>
        <taxon>Fungi</taxon>
        <taxon>Dikarya</taxon>
        <taxon>Ascomycota</taxon>
        <taxon>Pezizomycotina</taxon>
        <taxon>Sordariomycetes</taxon>
        <taxon>Sordariomycetidae</taxon>
        <taxon>Magnaporthales</taxon>
        <taxon>Magnaporthaceae</taxon>
        <taxon>Gaeumannomyces</taxon>
    </lineage>
</organism>
<accession>J3NMB0</accession>
<dbReference type="RefSeq" id="XP_009218450.1">
    <property type="nucleotide sequence ID" value="XM_009220186.1"/>
</dbReference>